<dbReference type="PANTHER" id="PTHR39452">
    <property type="entry name" value="CHEY-P PHOSPHATASE CHEX"/>
    <property type="match status" value="1"/>
</dbReference>
<dbReference type="Proteomes" id="UP000617555">
    <property type="component" value="Unassembled WGS sequence"/>
</dbReference>
<dbReference type="SUPFAM" id="SSF103039">
    <property type="entry name" value="CheC-like"/>
    <property type="match status" value="1"/>
</dbReference>
<name>A0ABQ1IMU4_9GAMM</name>
<dbReference type="InterPro" id="IPR028976">
    <property type="entry name" value="CheC-like_sf"/>
</dbReference>
<dbReference type="Pfam" id="PF13690">
    <property type="entry name" value="CheX"/>
    <property type="match status" value="1"/>
</dbReference>
<evidence type="ECO:0000313" key="4">
    <source>
        <dbReference type="Proteomes" id="UP000617555"/>
    </source>
</evidence>
<keyword evidence="1" id="KW-0145">Chemotaxis</keyword>
<keyword evidence="4" id="KW-1185">Reference proteome</keyword>
<dbReference type="InterPro" id="IPR038756">
    <property type="entry name" value="CheX-like"/>
</dbReference>
<dbReference type="EMBL" id="BMII01000002">
    <property type="protein sequence ID" value="GGB46897.1"/>
    <property type="molecule type" value="Genomic_DNA"/>
</dbReference>
<proteinExistence type="predicted"/>
<feature type="domain" description="Chemotaxis phosphatase CheX-like" evidence="2">
    <location>
        <begin position="44"/>
        <end position="142"/>
    </location>
</feature>
<reference evidence="4" key="1">
    <citation type="journal article" date="2019" name="Int. J. Syst. Evol. Microbiol.">
        <title>The Global Catalogue of Microorganisms (GCM) 10K type strain sequencing project: providing services to taxonomists for standard genome sequencing and annotation.</title>
        <authorList>
            <consortium name="The Broad Institute Genomics Platform"/>
            <consortium name="The Broad Institute Genome Sequencing Center for Infectious Disease"/>
            <person name="Wu L."/>
            <person name="Ma J."/>
        </authorList>
    </citation>
    <scope>NUCLEOTIDE SEQUENCE [LARGE SCALE GENOMIC DNA]</scope>
    <source>
        <strain evidence="4">CGMCC 1.15339</strain>
    </source>
</reference>
<sequence>MPMNVEFINPFLVSLINVISTMATMDLKPGKPQLKNHDLAKGDVSGLIGMVGPKTRGSLSITFEQSLILEIMNKMLGEKPDTINDEVTDLVGEITNMVTGGAKNLLSDKGYDFDMATPAVVSGKNHTISHKARGKKILMPFTHDHGNAFIEICFEDAQ</sequence>
<accession>A0ABQ1IMU4</accession>
<dbReference type="CDD" id="cd17906">
    <property type="entry name" value="CheX"/>
    <property type="match status" value="1"/>
</dbReference>
<evidence type="ECO:0000313" key="3">
    <source>
        <dbReference type="EMBL" id="GGB46897.1"/>
    </source>
</evidence>
<comment type="caution">
    <text evidence="3">The sequence shown here is derived from an EMBL/GenBank/DDBJ whole genome shotgun (WGS) entry which is preliminary data.</text>
</comment>
<dbReference type="Gene3D" id="3.40.1550.10">
    <property type="entry name" value="CheC-like"/>
    <property type="match status" value="1"/>
</dbReference>
<gene>
    <name evidence="3" type="primary">cheX</name>
    <name evidence="3" type="ORF">GCM10011607_03930</name>
</gene>
<dbReference type="InterPro" id="IPR028051">
    <property type="entry name" value="CheX-like_dom"/>
</dbReference>
<protein>
    <submittedName>
        <fullName evidence="3">Chemotaxis protein CheX</fullName>
    </submittedName>
</protein>
<evidence type="ECO:0000256" key="1">
    <source>
        <dbReference type="ARBA" id="ARBA00022500"/>
    </source>
</evidence>
<evidence type="ECO:0000259" key="2">
    <source>
        <dbReference type="Pfam" id="PF13690"/>
    </source>
</evidence>
<dbReference type="PANTHER" id="PTHR39452:SF1">
    <property type="entry name" value="CHEY-P PHOSPHATASE CHEX"/>
    <property type="match status" value="1"/>
</dbReference>
<organism evidence="3 4">
    <name type="scientific">Shewanella inventionis</name>
    <dbReference type="NCBI Taxonomy" id="1738770"/>
    <lineage>
        <taxon>Bacteria</taxon>
        <taxon>Pseudomonadati</taxon>
        <taxon>Pseudomonadota</taxon>
        <taxon>Gammaproteobacteria</taxon>
        <taxon>Alteromonadales</taxon>
        <taxon>Shewanellaceae</taxon>
        <taxon>Shewanella</taxon>
    </lineage>
</organism>